<accession>A0A8W8P1H9</accession>
<organism evidence="3 4">
    <name type="scientific">Magallana gigas</name>
    <name type="common">Pacific oyster</name>
    <name type="synonym">Crassostrea gigas</name>
    <dbReference type="NCBI Taxonomy" id="29159"/>
    <lineage>
        <taxon>Eukaryota</taxon>
        <taxon>Metazoa</taxon>
        <taxon>Spiralia</taxon>
        <taxon>Lophotrochozoa</taxon>
        <taxon>Mollusca</taxon>
        <taxon>Bivalvia</taxon>
        <taxon>Autobranchia</taxon>
        <taxon>Pteriomorphia</taxon>
        <taxon>Ostreida</taxon>
        <taxon>Ostreoidea</taxon>
        <taxon>Ostreidae</taxon>
        <taxon>Magallana</taxon>
    </lineage>
</organism>
<keyword evidence="1" id="KW-0245">EGF-like domain</keyword>
<evidence type="ECO:0000313" key="4">
    <source>
        <dbReference type="Proteomes" id="UP000005408"/>
    </source>
</evidence>
<dbReference type="PANTHER" id="PTHR24043">
    <property type="entry name" value="SCAVENGER RECEPTOR CLASS F"/>
    <property type="match status" value="1"/>
</dbReference>
<feature type="transmembrane region" description="Helical" evidence="2">
    <location>
        <begin position="178"/>
        <end position="197"/>
    </location>
</feature>
<keyword evidence="2" id="KW-0812">Transmembrane</keyword>
<dbReference type="Proteomes" id="UP000005408">
    <property type="component" value="Unassembled WGS sequence"/>
</dbReference>
<dbReference type="AlphaFoldDB" id="A0A8W8P1H9"/>
<reference evidence="3" key="1">
    <citation type="submission" date="2022-08" db="UniProtKB">
        <authorList>
            <consortium name="EnsemblMetazoa"/>
        </authorList>
    </citation>
    <scope>IDENTIFICATION</scope>
    <source>
        <strain evidence="3">05x7-T-G4-1.051#20</strain>
    </source>
</reference>
<dbReference type="Gene3D" id="2.170.300.10">
    <property type="entry name" value="Tie2 ligand-binding domain superfamily"/>
    <property type="match status" value="1"/>
</dbReference>
<dbReference type="InterPro" id="IPR042635">
    <property type="entry name" value="MEGF10/SREC1/2-like"/>
</dbReference>
<proteinExistence type="predicted"/>
<evidence type="ECO:0008006" key="5">
    <source>
        <dbReference type="Google" id="ProtNLM"/>
    </source>
</evidence>
<evidence type="ECO:0000313" key="3">
    <source>
        <dbReference type="EnsemblMetazoa" id="G9300.1:cds"/>
    </source>
</evidence>
<evidence type="ECO:0000256" key="1">
    <source>
        <dbReference type="ARBA" id="ARBA00022536"/>
    </source>
</evidence>
<dbReference type="EnsemblMetazoa" id="G9300.1">
    <property type="protein sequence ID" value="G9300.1:cds"/>
    <property type="gene ID" value="G9300"/>
</dbReference>
<keyword evidence="4" id="KW-1185">Reference proteome</keyword>
<keyword evidence="2" id="KW-1133">Transmembrane helix</keyword>
<dbReference type="GO" id="GO:0005044">
    <property type="term" value="F:scavenger receptor activity"/>
    <property type="evidence" value="ECO:0007669"/>
    <property type="project" value="InterPro"/>
</dbReference>
<protein>
    <recommendedName>
        <fullName evidence="5">Multiple epidermal growth factor-like domains 10</fullName>
    </recommendedName>
</protein>
<keyword evidence="2" id="KW-0472">Membrane</keyword>
<evidence type="ECO:0000256" key="2">
    <source>
        <dbReference type="SAM" id="Phobius"/>
    </source>
</evidence>
<dbReference type="PANTHER" id="PTHR24043:SF8">
    <property type="entry name" value="EGF-LIKE DOMAIN-CONTAINING PROTEIN"/>
    <property type="match status" value="1"/>
</dbReference>
<name>A0A8W8P1H9_MAGGI</name>
<sequence length="259" mass="28764">MASVIRMYMKLILEVYGCPTPGYYGEDCSFPCPQNCQEGHCHIVNGTCLGCVDGYRGTTCNEQCLNQTYGTECQQMCGNCNNEEPCNPVNGSCLNGCNRGWYGEKCNLVCPEGWYGSSCRGECSINCGVPYRCDRVTGQCEGGCQVGWKGIKCDLQCGDEFKSASGDHAPTFQSSTTLYVFVTIIVLSVLLNVVLVIRQLRKSMCTCLQQKTKENVDKHFDESIINSEKTNPVYDQEYHNAAYQELGELSKKSQYDKLS</sequence>